<sequence>MAGGSPSAGCCCCLNNVRFLILFLTTFAISAMYSNVILFNLTSILHTDLEDNSRPVAGLVSIHEYTTWHGRKKRESEPNFDEGHPILPSTTTKPTTTTLPLITRKKTEKPKTIFITNSAPVLTTTTPLPTTTEYDVVKAEVEKSLKKLKEAEDYPSKVAEEENVDNKAPKPEFTQKISRTILYAAPGFGVLIGLLVTIQLTKKVETRKIFGLFLLISGCLSCSIPFAVHLGYFVLFTLRFLQGILFSIVFPVMGNVLINWGPLKEQLFFISTMFMFVSFGSFVSWPFTMLLHSNEVPLYILYAIHASSLFLFALIWIIFYRDRPEQHPWVSGVELNKIVAGKVQELQSKRTPSDSYACLLKSLSAWSIWISAFGFFSTTAFFAIYIPSFLSSQDVFVDDYLGIFSGLPFLPLPLFCVLIGITVRFAHPSTKLVRILNTTGFAIEALVVLAIPAVVYSAEQNSPLLILSIATIPLSLSIVGGFLKSLTIVGRVFAKQIVAICGVSFAIAFIILPIVVNSVVEQNSLADWTKVFMALVFILLVVAVEFAVFGRGRSASWAESSWDPLVASTKMQSLALIDFNQDECGLYELRRVEPSDKK</sequence>
<keyword evidence="2" id="KW-0472">Membrane</keyword>
<dbReference type="Proteomes" id="UP001152747">
    <property type="component" value="Unassembled WGS sequence"/>
</dbReference>
<dbReference type="InterPro" id="IPR011701">
    <property type="entry name" value="MFS"/>
</dbReference>
<protein>
    <recommendedName>
        <fullName evidence="5">Major facilitator superfamily (MFS) profile domain-containing protein</fullName>
    </recommendedName>
</protein>
<reference evidence="3" key="1">
    <citation type="submission" date="2022-11" db="EMBL/GenBank/DDBJ databases">
        <authorList>
            <person name="Kikuchi T."/>
        </authorList>
    </citation>
    <scope>NUCLEOTIDE SEQUENCE</scope>
    <source>
        <strain evidence="3">PS1010</strain>
    </source>
</reference>
<dbReference type="EMBL" id="CANHGI010000002">
    <property type="protein sequence ID" value="CAI5441655.1"/>
    <property type="molecule type" value="Genomic_DNA"/>
</dbReference>
<dbReference type="PANTHER" id="PTHR45757">
    <property type="entry name" value="PROTEIN CBG23364-RELATED"/>
    <property type="match status" value="1"/>
</dbReference>
<evidence type="ECO:0000256" key="2">
    <source>
        <dbReference type="SAM" id="Phobius"/>
    </source>
</evidence>
<dbReference type="PANTHER" id="PTHR45757:SF7">
    <property type="entry name" value="MFS DOMAIN-CONTAINING PROTEIN"/>
    <property type="match status" value="1"/>
</dbReference>
<dbReference type="InterPro" id="IPR036259">
    <property type="entry name" value="MFS_trans_sf"/>
</dbReference>
<gene>
    <name evidence="3" type="ORF">CAMP_LOCUS4292</name>
</gene>
<feature type="transmembrane region" description="Helical" evidence="2">
    <location>
        <begin position="366"/>
        <end position="388"/>
    </location>
</feature>
<evidence type="ECO:0000313" key="3">
    <source>
        <dbReference type="EMBL" id="CAI5441655.1"/>
    </source>
</evidence>
<feature type="transmembrane region" description="Helical" evidence="2">
    <location>
        <begin position="435"/>
        <end position="458"/>
    </location>
</feature>
<evidence type="ECO:0000256" key="1">
    <source>
        <dbReference type="SAM" id="MobiDB-lite"/>
    </source>
</evidence>
<proteinExistence type="predicted"/>
<feature type="transmembrane region" description="Helical" evidence="2">
    <location>
        <begin position="299"/>
        <end position="319"/>
    </location>
</feature>
<dbReference type="OrthoDB" id="2985014at2759"/>
<dbReference type="AlphaFoldDB" id="A0A9P1MYQ7"/>
<dbReference type="SUPFAM" id="SSF103473">
    <property type="entry name" value="MFS general substrate transporter"/>
    <property type="match status" value="1"/>
</dbReference>
<dbReference type="GO" id="GO:0022857">
    <property type="term" value="F:transmembrane transporter activity"/>
    <property type="evidence" value="ECO:0007669"/>
    <property type="project" value="InterPro"/>
</dbReference>
<feature type="region of interest" description="Disordered" evidence="1">
    <location>
        <begin position="71"/>
        <end position="95"/>
    </location>
</feature>
<organism evidence="3 4">
    <name type="scientific">Caenorhabditis angaria</name>
    <dbReference type="NCBI Taxonomy" id="860376"/>
    <lineage>
        <taxon>Eukaryota</taxon>
        <taxon>Metazoa</taxon>
        <taxon>Ecdysozoa</taxon>
        <taxon>Nematoda</taxon>
        <taxon>Chromadorea</taxon>
        <taxon>Rhabditida</taxon>
        <taxon>Rhabditina</taxon>
        <taxon>Rhabditomorpha</taxon>
        <taxon>Rhabditoidea</taxon>
        <taxon>Rhabditidae</taxon>
        <taxon>Peloderinae</taxon>
        <taxon>Caenorhabditis</taxon>
    </lineage>
</organism>
<dbReference type="Pfam" id="PF07690">
    <property type="entry name" value="MFS_1"/>
    <property type="match status" value="1"/>
</dbReference>
<evidence type="ECO:0008006" key="5">
    <source>
        <dbReference type="Google" id="ProtNLM"/>
    </source>
</evidence>
<evidence type="ECO:0000313" key="4">
    <source>
        <dbReference type="Proteomes" id="UP001152747"/>
    </source>
</evidence>
<feature type="transmembrane region" description="Helical" evidence="2">
    <location>
        <begin position="400"/>
        <end position="423"/>
    </location>
</feature>
<feature type="transmembrane region" description="Helical" evidence="2">
    <location>
        <begin position="240"/>
        <end position="260"/>
    </location>
</feature>
<feature type="transmembrane region" description="Helical" evidence="2">
    <location>
        <begin position="181"/>
        <end position="200"/>
    </location>
</feature>
<feature type="transmembrane region" description="Helical" evidence="2">
    <location>
        <begin position="267"/>
        <end position="287"/>
    </location>
</feature>
<accession>A0A9P1MYQ7</accession>
<feature type="transmembrane region" description="Helical" evidence="2">
    <location>
        <begin position="497"/>
        <end position="516"/>
    </location>
</feature>
<feature type="compositionally biased region" description="Basic and acidic residues" evidence="1">
    <location>
        <begin position="74"/>
        <end position="84"/>
    </location>
</feature>
<dbReference type="GO" id="GO:0016020">
    <property type="term" value="C:membrane"/>
    <property type="evidence" value="ECO:0007669"/>
    <property type="project" value="TreeGrafter"/>
</dbReference>
<comment type="caution">
    <text evidence="3">The sequence shown here is derived from an EMBL/GenBank/DDBJ whole genome shotgun (WGS) entry which is preliminary data.</text>
</comment>
<feature type="transmembrane region" description="Helical" evidence="2">
    <location>
        <begin position="464"/>
        <end position="485"/>
    </location>
</feature>
<feature type="transmembrane region" description="Helical" evidence="2">
    <location>
        <begin position="528"/>
        <end position="549"/>
    </location>
</feature>
<name>A0A9P1MYQ7_9PELO</name>
<keyword evidence="2" id="KW-0812">Transmembrane</keyword>
<keyword evidence="4" id="KW-1185">Reference proteome</keyword>
<dbReference type="Gene3D" id="1.20.1250.20">
    <property type="entry name" value="MFS general substrate transporter like domains"/>
    <property type="match status" value="1"/>
</dbReference>
<feature type="transmembrane region" description="Helical" evidence="2">
    <location>
        <begin position="212"/>
        <end position="234"/>
    </location>
</feature>
<keyword evidence="2" id="KW-1133">Transmembrane helix</keyword>